<proteinExistence type="inferred from homology"/>
<dbReference type="Pfam" id="PF08238">
    <property type="entry name" value="Sel1"/>
    <property type="match status" value="2"/>
</dbReference>
<sequence length="687" mass="75659">MSESDSVEDMAPPSFRQTVSTTCSFVHSYAGGSWRSNGVGGGGGGAPLQIDVGATGDSCEAVRILAAVASTPQQRAMAEEQLWRVVKRSEEGYEAAALALGELYVSQKRNYLFTIIALENVVCSAQAEHNRNRAMYLLSQLYIRDLTMFRERGTGFLTKMAEGGDASASFLLGLYYLEGWHGFSRDPRKGVELLRRAAQAKHTLAMAVLSKCCAEGTEGQPRCEAEARRLLDKAANLDCDVAGTLKGLVLLRANPSDHQLQVAERCLKTSANRGFYFAQLALGMLRDFESRMEMALEKWDRTWQCHSSCTAAAAAAAAAVPRRGPSSNNDGQENDTPGHWYSMAAKNSRVFDIEIASYLYGSHFDRLKWCLLYFIEGQPLLPMARPKAVTRQPSLDPAKLCREITQVCEVGLHEEAGMCSGEAMLNKWAKEGKGRLVDYHLNLTGFLKAAYDQVVSGLATGNSTGIADLLREAWEHWESLHSSHLLLVLGKRGLKRLCKIYHVPSFVSSPLLILVDRLTEANDQKRIKVVVKNMYSLADRVNDIGLYLTLLREEQIANMDIVMPLVFPKQLGGEAGLGRRLQQACHGLVRVVRQSKRRRNSSTLFSPLPGSDRGIAALAMADALHVLDAITSVLVEINGGDDEYVVLRRPVRYSSIIQRVLLTVLQKSRTSNHDVSDYFGVPGVLVS</sequence>
<dbReference type="InterPro" id="IPR011990">
    <property type="entry name" value="TPR-like_helical_dom_sf"/>
</dbReference>
<dbReference type="InterPro" id="IPR050767">
    <property type="entry name" value="Sel1_AlgK"/>
</dbReference>
<evidence type="ECO:0000313" key="2">
    <source>
        <dbReference type="EMBL" id="GBG72098.1"/>
    </source>
</evidence>
<accession>A0A388KQ19</accession>
<dbReference type="PANTHER" id="PTHR11102:SF160">
    <property type="entry name" value="ERAD-ASSOCIATED E3 UBIQUITIN-PROTEIN LIGASE COMPONENT HRD3"/>
    <property type="match status" value="1"/>
</dbReference>
<evidence type="ECO:0000256" key="1">
    <source>
        <dbReference type="ARBA" id="ARBA00038101"/>
    </source>
</evidence>
<name>A0A388KQ19_CHABU</name>
<organism evidence="2 3">
    <name type="scientific">Chara braunii</name>
    <name type="common">Braun's stonewort</name>
    <dbReference type="NCBI Taxonomy" id="69332"/>
    <lineage>
        <taxon>Eukaryota</taxon>
        <taxon>Viridiplantae</taxon>
        <taxon>Streptophyta</taxon>
        <taxon>Charophyceae</taxon>
        <taxon>Charales</taxon>
        <taxon>Characeae</taxon>
        <taxon>Chara</taxon>
    </lineage>
</organism>
<dbReference type="PANTHER" id="PTHR11102">
    <property type="entry name" value="SEL-1-LIKE PROTEIN"/>
    <property type="match status" value="1"/>
</dbReference>
<gene>
    <name evidence="2" type="ORF">CBR_g11031</name>
</gene>
<dbReference type="AlphaFoldDB" id="A0A388KQ19"/>
<comment type="similarity">
    <text evidence="1">Belongs to the sel-1 family.</text>
</comment>
<dbReference type="SUPFAM" id="SSF81901">
    <property type="entry name" value="HCP-like"/>
    <property type="match status" value="1"/>
</dbReference>
<protein>
    <submittedName>
        <fullName evidence="2">Uncharacterized protein</fullName>
    </submittedName>
</protein>
<dbReference type="InterPro" id="IPR006597">
    <property type="entry name" value="Sel1-like"/>
</dbReference>
<dbReference type="EMBL" id="BFEA01000159">
    <property type="protein sequence ID" value="GBG72098.1"/>
    <property type="molecule type" value="Genomic_DNA"/>
</dbReference>
<dbReference type="Proteomes" id="UP000265515">
    <property type="component" value="Unassembled WGS sequence"/>
</dbReference>
<dbReference type="Gramene" id="GBG72098">
    <property type="protein sequence ID" value="GBG72098"/>
    <property type="gene ID" value="CBR_g11031"/>
</dbReference>
<reference evidence="2 3" key="1">
    <citation type="journal article" date="2018" name="Cell">
        <title>The Chara Genome: Secondary Complexity and Implications for Plant Terrestrialization.</title>
        <authorList>
            <person name="Nishiyama T."/>
            <person name="Sakayama H."/>
            <person name="Vries J.D."/>
            <person name="Buschmann H."/>
            <person name="Saint-Marcoux D."/>
            <person name="Ullrich K.K."/>
            <person name="Haas F.B."/>
            <person name="Vanderstraeten L."/>
            <person name="Becker D."/>
            <person name="Lang D."/>
            <person name="Vosolsobe S."/>
            <person name="Rombauts S."/>
            <person name="Wilhelmsson P.K.I."/>
            <person name="Janitza P."/>
            <person name="Kern R."/>
            <person name="Heyl A."/>
            <person name="Rumpler F."/>
            <person name="Villalobos L.I.A.C."/>
            <person name="Clay J.M."/>
            <person name="Skokan R."/>
            <person name="Toyoda A."/>
            <person name="Suzuki Y."/>
            <person name="Kagoshima H."/>
            <person name="Schijlen E."/>
            <person name="Tajeshwar N."/>
            <person name="Catarino B."/>
            <person name="Hetherington A.J."/>
            <person name="Saltykova A."/>
            <person name="Bonnot C."/>
            <person name="Breuninger H."/>
            <person name="Symeonidi A."/>
            <person name="Radhakrishnan G.V."/>
            <person name="Van Nieuwerburgh F."/>
            <person name="Deforce D."/>
            <person name="Chang C."/>
            <person name="Karol K.G."/>
            <person name="Hedrich R."/>
            <person name="Ulvskov P."/>
            <person name="Glockner G."/>
            <person name="Delwiche C.F."/>
            <person name="Petrasek J."/>
            <person name="Van de Peer Y."/>
            <person name="Friml J."/>
            <person name="Beilby M."/>
            <person name="Dolan L."/>
            <person name="Kohara Y."/>
            <person name="Sugano S."/>
            <person name="Fujiyama A."/>
            <person name="Delaux P.-M."/>
            <person name="Quint M."/>
            <person name="TheiBen G."/>
            <person name="Hagemann M."/>
            <person name="Harholt J."/>
            <person name="Dunand C."/>
            <person name="Zachgo S."/>
            <person name="Langdale J."/>
            <person name="Maumus F."/>
            <person name="Straeten D.V.D."/>
            <person name="Gould S.B."/>
            <person name="Rensing S.A."/>
        </authorList>
    </citation>
    <scope>NUCLEOTIDE SEQUENCE [LARGE SCALE GENOMIC DNA]</scope>
    <source>
        <strain evidence="2 3">S276</strain>
    </source>
</reference>
<evidence type="ECO:0000313" key="3">
    <source>
        <dbReference type="Proteomes" id="UP000265515"/>
    </source>
</evidence>
<comment type="caution">
    <text evidence="2">The sequence shown here is derived from an EMBL/GenBank/DDBJ whole genome shotgun (WGS) entry which is preliminary data.</text>
</comment>
<dbReference type="SMART" id="SM00671">
    <property type="entry name" value="SEL1"/>
    <property type="match status" value="2"/>
</dbReference>
<dbReference type="Gene3D" id="1.25.40.10">
    <property type="entry name" value="Tetratricopeptide repeat domain"/>
    <property type="match status" value="1"/>
</dbReference>
<keyword evidence="3" id="KW-1185">Reference proteome</keyword>
<dbReference type="STRING" id="69332.A0A388KQ19"/>